<evidence type="ECO:0000313" key="4">
    <source>
        <dbReference type="Proteomes" id="UP000184203"/>
    </source>
</evidence>
<dbReference type="InterPro" id="IPR021631">
    <property type="entry name" value="DUF3238"/>
</dbReference>
<accession>E7QNR4</accession>
<gene>
    <name evidence="2" type="ORF">SAMN05444342_3793</name>
    <name evidence="1" type="ORF">ZOD2009_00450</name>
</gene>
<reference evidence="2" key="3">
    <citation type="submission" date="2016-11" db="EMBL/GenBank/DDBJ databases">
        <authorList>
            <person name="Jaros S."/>
            <person name="Januszkiewicz K."/>
            <person name="Wedrychowicz H."/>
        </authorList>
    </citation>
    <scope>NUCLEOTIDE SEQUENCE [LARGE SCALE GENOMIC DNA]</scope>
    <source>
        <strain evidence="2">DX253</strain>
    </source>
</reference>
<dbReference type="PATRIC" id="fig|797209.4.peg.69"/>
<dbReference type="Pfam" id="PF11579">
    <property type="entry name" value="DUF3238"/>
    <property type="match status" value="1"/>
</dbReference>
<name>E7QNR4_HALPU</name>
<dbReference type="OrthoDB" id="246451at2157"/>
<dbReference type="Proteomes" id="UP000184203">
    <property type="component" value="Unassembled WGS sequence"/>
</dbReference>
<reference evidence="1 3" key="1">
    <citation type="journal article" date="2014" name="ISME J.">
        <title>Trehalose/2-sulfotrehalose biosynthesis and glycine-betaine uptake are widely spread mechanisms for osmoadaptation in the Halobacteriales.</title>
        <authorList>
            <person name="Youssef N.H."/>
            <person name="Savage-Ashlock K.N."/>
            <person name="McCully A.L."/>
            <person name="Luedtke B."/>
            <person name="Shaw E.I."/>
            <person name="Hoff W.D."/>
            <person name="Elshahed M.S."/>
        </authorList>
    </citation>
    <scope>NUCLEOTIDE SEQUENCE [LARGE SCALE GENOMIC DNA]</scope>
    <source>
        <strain evidence="1 3">DX253</strain>
    </source>
</reference>
<evidence type="ECO:0000313" key="2">
    <source>
        <dbReference type="EMBL" id="SHL43863.1"/>
    </source>
</evidence>
<protein>
    <recommendedName>
        <fullName evidence="5">Permease</fullName>
    </recommendedName>
</protein>
<evidence type="ECO:0008006" key="5">
    <source>
        <dbReference type="Google" id="ProtNLM"/>
    </source>
</evidence>
<reference evidence="4" key="2">
    <citation type="submission" date="2016-11" db="EMBL/GenBank/DDBJ databases">
        <authorList>
            <person name="Varghese N."/>
            <person name="Submissions S."/>
        </authorList>
    </citation>
    <scope>NUCLEOTIDE SEQUENCE [LARGE SCALE GENOMIC DNA]</scope>
    <source>
        <strain evidence="4">DX253</strain>
    </source>
</reference>
<evidence type="ECO:0000313" key="3">
    <source>
        <dbReference type="Proteomes" id="UP000003751"/>
    </source>
</evidence>
<dbReference type="AlphaFoldDB" id="E7QNR4"/>
<dbReference type="EMBL" id="AEMG01000002">
    <property type="protein sequence ID" value="EFW93567.1"/>
    <property type="molecule type" value="Genomic_DNA"/>
</dbReference>
<dbReference type="Proteomes" id="UP000003751">
    <property type="component" value="Unassembled WGS sequence"/>
</dbReference>
<dbReference type="RefSeq" id="WP_007975978.1">
    <property type="nucleotide sequence ID" value="NZ_AEMG01000002.1"/>
</dbReference>
<organism evidence="1 3">
    <name type="scientific">Haladaptatus paucihalophilus DX253</name>
    <dbReference type="NCBI Taxonomy" id="797209"/>
    <lineage>
        <taxon>Archaea</taxon>
        <taxon>Methanobacteriati</taxon>
        <taxon>Methanobacteriota</taxon>
        <taxon>Stenosarchaea group</taxon>
        <taxon>Halobacteria</taxon>
        <taxon>Halobacteriales</taxon>
        <taxon>Haladaptataceae</taxon>
        <taxon>Haladaptatus</taxon>
    </lineage>
</organism>
<proteinExistence type="predicted"/>
<sequence length="196" mass="22046">MSTQDVALVKIRGATFIPSAWISRPSDGDGTLEYKGDAREFTPHAVNTGRCRVEQEAVVDFTDDSLVSYADTGTSVERITDPDGTVNLRRGKASCDDIACTDPLWHDEYVEFDMHASASNPLSSHADPVDYHLEATVWRDGAVDIRGRHDGFPCFEFYVQTDFGDFRPLYRHDFRETGDEPLALAGPMDYEFERRL</sequence>
<evidence type="ECO:0000313" key="1">
    <source>
        <dbReference type="EMBL" id="EFW93567.1"/>
    </source>
</evidence>
<dbReference type="EMBL" id="FRAN01000007">
    <property type="protein sequence ID" value="SHL43863.1"/>
    <property type="molecule type" value="Genomic_DNA"/>
</dbReference>
<keyword evidence="4" id="KW-1185">Reference proteome</keyword>